<feature type="compositionally biased region" description="Basic and acidic residues" evidence="7">
    <location>
        <begin position="28"/>
        <end position="37"/>
    </location>
</feature>
<feature type="domain" description="C2H2-type" evidence="8">
    <location>
        <begin position="104"/>
        <end position="131"/>
    </location>
</feature>
<dbReference type="EMBL" id="JBBNAG010000002">
    <property type="protein sequence ID" value="KAK9156583.1"/>
    <property type="molecule type" value="Genomic_DNA"/>
</dbReference>
<feature type="region of interest" description="Disordered" evidence="7">
    <location>
        <begin position="1"/>
        <end position="38"/>
    </location>
</feature>
<protein>
    <recommendedName>
        <fullName evidence="8">C2H2-type domain-containing protein</fullName>
    </recommendedName>
</protein>
<evidence type="ECO:0000313" key="10">
    <source>
        <dbReference type="Proteomes" id="UP001419268"/>
    </source>
</evidence>
<evidence type="ECO:0000256" key="3">
    <source>
        <dbReference type="ARBA" id="ARBA00022771"/>
    </source>
</evidence>
<dbReference type="AlphaFoldDB" id="A0AAP0KPZ4"/>
<evidence type="ECO:0000256" key="7">
    <source>
        <dbReference type="SAM" id="MobiDB-lite"/>
    </source>
</evidence>
<evidence type="ECO:0000259" key="8">
    <source>
        <dbReference type="PROSITE" id="PS50157"/>
    </source>
</evidence>
<evidence type="ECO:0000256" key="2">
    <source>
        <dbReference type="ARBA" id="ARBA00022723"/>
    </source>
</evidence>
<accession>A0AAP0KPZ4</accession>
<dbReference type="InterPro" id="IPR036236">
    <property type="entry name" value="Znf_C2H2_sf"/>
</dbReference>
<organism evidence="9 10">
    <name type="scientific">Stephania cephalantha</name>
    <dbReference type="NCBI Taxonomy" id="152367"/>
    <lineage>
        <taxon>Eukaryota</taxon>
        <taxon>Viridiplantae</taxon>
        <taxon>Streptophyta</taxon>
        <taxon>Embryophyta</taxon>
        <taxon>Tracheophyta</taxon>
        <taxon>Spermatophyta</taxon>
        <taxon>Magnoliopsida</taxon>
        <taxon>Ranunculales</taxon>
        <taxon>Menispermaceae</taxon>
        <taxon>Menispermoideae</taxon>
        <taxon>Cissampelideae</taxon>
        <taxon>Stephania</taxon>
    </lineage>
</organism>
<evidence type="ECO:0000256" key="6">
    <source>
        <dbReference type="PROSITE-ProRule" id="PRU00042"/>
    </source>
</evidence>
<evidence type="ECO:0000256" key="5">
    <source>
        <dbReference type="ARBA" id="ARBA00023242"/>
    </source>
</evidence>
<feature type="compositionally biased region" description="Low complexity" evidence="7">
    <location>
        <begin position="1"/>
        <end position="27"/>
    </location>
</feature>
<evidence type="ECO:0000256" key="1">
    <source>
        <dbReference type="ARBA" id="ARBA00004123"/>
    </source>
</evidence>
<dbReference type="Proteomes" id="UP001419268">
    <property type="component" value="Unassembled WGS sequence"/>
</dbReference>
<dbReference type="PANTHER" id="PTHR47287">
    <property type="entry name" value="C2H2 AND C2HC ZINC FINGERS SUPERFAMILY PROTEIN"/>
    <property type="match status" value="1"/>
</dbReference>
<reference evidence="9 10" key="1">
    <citation type="submission" date="2024-01" db="EMBL/GenBank/DDBJ databases">
        <title>Genome assemblies of Stephania.</title>
        <authorList>
            <person name="Yang L."/>
        </authorList>
    </citation>
    <scope>NUCLEOTIDE SEQUENCE [LARGE SCALE GENOMIC DNA]</scope>
    <source>
        <strain evidence="9">JXDWG</strain>
        <tissue evidence="9">Leaf</tissue>
    </source>
</reference>
<keyword evidence="5" id="KW-0539">Nucleus</keyword>
<keyword evidence="2" id="KW-0479">Metal-binding</keyword>
<dbReference type="PANTHER" id="PTHR47287:SF15">
    <property type="entry name" value="ZINC FINGER PROTEIN 3-LIKE"/>
    <property type="match status" value="1"/>
</dbReference>
<dbReference type="GO" id="GO:0008270">
    <property type="term" value="F:zinc ion binding"/>
    <property type="evidence" value="ECO:0007669"/>
    <property type="project" value="UniProtKB-KW"/>
</dbReference>
<evidence type="ECO:0000313" key="9">
    <source>
        <dbReference type="EMBL" id="KAK9156583.1"/>
    </source>
</evidence>
<dbReference type="PROSITE" id="PS00028">
    <property type="entry name" value="ZINC_FINGER_C2H2_1"/>
    <property type="match status" value="1"/>
</dbReference>
<dbReference type="GO" id="GO:0009788">
    <property type="term" value="P:negative regulation of abscisic acid-activated signaling pathway"/>
    <property type="evidence" value="ECO:0007669"/>
    <property type="project" value="InterPro"/>
</dbReference>
<proteinExistence type="predicted"/>
<name>A0AAP0KPZ4_9MAGN</name>
<comment type="caution">
    <text evidence="9">The sequence shown here is derived from an EMBL/GenBank/DDBJ whole genome shotgun (WGS) entry which is preliminary data.</text>
</comment>
<dbReference type="PROSITE" id="PS50157">
    <property type="entry name" value="ZINC_FINGER_C2H2_2"/>
    <property type="match status" value="1"/>
</dbReference>
<evidence type="ECO:0000256" key="4">
    <source>
        <dbReference type="ARBA" id="ARBA00022833"/>
    </source>
</evidence>
<keyword evidence="10" id="KW-1185">Reference proteome</keyword>
<dbReference type="GO" id="GO:0005634">
    <property type="term" value="C:nucleus"/>
    <property type="evidence" value="ECO:0007669"/>
    <property type="project" value="UniProtKB-SubCell"/>
</dbReference>
<keyword evidence="4" id="KW-0862">Zinc</keyword>
<sequence length="308" mass="34982">MSSSSSSSSTTLPSQAPSTTISSIVKSSTEKNNEKNKQIIVLDDENEVNMISKDSPNLPIEDLNQQPSLKFVHSTPYLDAYGSSRLSNSALANSSWMMRNRKAFFCKYCMKKFGSSQALGGHQNSHKHEKKLEKQQEDLMQDLGYPYNKFPPFIYSRRMNYSTFYHHRPLGVGVRSPSISKPYLHPWSLRERGRWSSLRVSRTSNSLSSQAPTSAQFAPYYRSTRMMNGHGHDLHGYTINGDLGMEVHGSMQPRLNNNFISNIYNLNLTNNIKCGGFQSLDKNYVKPRVVEGEHVESREQELDLTLKL</sequence>
<dbReference type="Gene3D" id="3.30.160.60">
    <property type="entry name" value="Classic Zinc Finger"/>
    <property type="match status" value="1"/>
</dbReference>
<comment type="subcellular location">
    <subcellularLocation>
        <location evidence="1">Nucleus</location>
    </subcellularLocation>
</comment>
<gene>
    <name evidence="9" type="ORF">Scep_003157</name>
</gene>
<dbReference type="SUPFAM" id="SSF57667">
    <property type="entry name" value="beta-beta-alpha zinc fingers"/>
    <property type="match status" value="1"/>
</dbReference>
<dbReference type="InterPro" id="IPR013087">
    <property type="entry name" value="Znf_C2H2_type"/>
</dbReference>
<dbReference type="InterPro" id="IPR044246">
    <property type="entry name" value="ZFP3-like"/>
</dbReference>
<keyword evidence="3 6" id="KW-0863">Zinc-finger</keyword>